<dbReference type="InterPro" id="IPR016694">
    <property type="entry name" value="UCP017292"/>
</dbReference>
<name>A0AAU7GD96_9MICO</name>
<dbReference type="PROSITE" id="PS51266">
    <property type="entry name" value="ZF_CHY"/>
    <property type="match status" value="1"/>
</dbReference>
<dbReference type="SUPFAM" id="SSF161219">
    <property type="entry name" value="CHY zinc finger-like"/>
    <property type="match status" value="1"/>
</dbReference>
<dbReference type="EMBL" id="CP157390">
    <property type="protein sequence ID" value="XBM48825.1"/>
    <property type="molecule type" value="Genomic_DNA"/>
</dbReference>
<keyword evidence="2" id="KW-0863">Zinc-finger</keyword>
<gene>
    <name evidence="5" type="ORF">AAME72_02955</name>
</gene>
<dbReference type="InterPro" id="IPR008913">
    <property type="entry name" value="Znf_CHY"/>
</dbReference>
<evidence type="ECO:0000256" key="2">
    <source>
        <dbReference type="ARBA" id="ARBA00022771"/>
    </source>
</evidence>
<dbReference type="InterPro" id="IPR037274">
    <property type="entry name" value="Znf_CHY_sf"/>
</dbReference>
<dbReference type="GO" id="GO:0045041">
    <property type="term" value="P:protein import into mitochondrial intermembrane space"/>
    <property type="evidence" value="ECO:0007669"/>
    <property type="project" value="TreeGrafter"/>
</dbReference>
<keyword evidence="1" id="KW-0479">Metal-binding</keyword>
<reference evidence="5" key="1">
    <citation type="submission" date="2024-05" db="EMBL/GenBank/DDBJ databases">
        <title>The Natural Products Discovery Center: Release of the First 8490 Sequenced Strains for Exploring Actinobacteria Biosynthetic Diversity.</title>
        <authorList>
            <person name="Kalkreuter E."/>
            <person name="Kautsar S.A."/>
            <person name="Yang D."/>
            <person name="Bader C.D."/>
            <person name="Teijaro C.N."/>
            <person name="Fluegel L."/>
            <person name="Davis C.M."/>
            <person name="Simpson J.R."/>
            <person name="Lauterbach L."/>
            <person name="Steele A.D."/>
            <person name="Gui C."/>
            <person name="Meng S."/>
            <person name="Li G."/>
            <person name="Viehrig K."/>
            <person name="Ye F."/>
            <person name="Su P."/>
            <person name="Kiefer A.F."/>
            <person name="Nichols A."/>
            <person name="Cepeda A.J."/>
            <person name="Yan W."/>
            <person name="Fan B."/>
            <person name="Jiang Y."/>
            <person name="Adhikari A."/>
            <person name="Zheng C.-J."/>
            <person name="Schuster L."/>
            <person name="Cowan T.M."/>
            <person name="Smanski M.J."/>
            <person name="Chevrette M.G."/>
            <person name="de Carvalho L.P.S."/>
            <person name="Shen B."/>
        </authorList>
    </citation>
    <scope>NUCLEOTIDE SEQUENCE</scope>
    <source>
        <strain evidence="5">NPDC080035</strain>
    </source>
</reference>
<sequence length="112" mass="12118">MPETAGPGRPAVLGPTVDDETRCIHYRTPLDVVAIEFACCREFYPCHLCHAEAAGHPAQQWPVSERGERAILCGVCGHLLTIAEYLDADGCPACAVPFNPGCALHAHLYFEV</sequence>
<evidence type="ECO:0000256" key="3">
    <source>
        <dbReference type="ARBA" id="ARBA00022833"/>
    </source>
</evidence>
<dbReference type="PIRSF" id="PIRSF017292">
    <property type="entry name" value="UCP017292_Znf_CHY"/>
    <property type="match status" value="1"/>
</dbReference>
<dbReference type="PANTHER" id="PTHR28082:SF1">
    <property type="entry name" value="HELPER OF TIM PROTEIN 13"/>
    <property type="match status" value="1"/>
</dbReference>
<accession>A0AAU7GD96</accession>
<evidence type="ECO:0000256" key="1">
    <source>
        <dbReference type="ARBA" id="ARBA00022723"/>
    </source>
</evidence>
<proteinExistence type="predicted"/>
<dbReference type="PANTHER" id="PTHR28082">
    <property type="entry name" value="ZINC FINGER PROTEIN"/>
    <property type="match status" value="1"/>
</dbReference>
<protein>
    <submittedName>
        <fullName evidence="5">CHY zinc finger protein</fullName>
    </submittedName>
</protein>
<dbReference type="InterPro" id="IPR052604">
    <property type="entry name" value="Mito_Tim_assembly_helper"/>
</dbReference>
<dbReference type="GO" id="GO:0008270">
    <property type="term" value="F:zinc ion binding"/>
    <property type="evidence" value="ECO:0007669"/>
    <property type="project" value="UniProtKB-KW"/>
</dbReference>
<dbReference type="Pfam" id="PF05495">
    <property type="entry name" value="zf-CHY"/>
    <property type="match status" value="1"/>
</dbReference>
<dbReference type="AlphaFoldDB" id="A0AAU7GD96"/>
<evidence type="ECO:0000259" key="4">
    <source>
        <dbReference type="PROSITE" id="PS51266"/>
    </source>
</evidence>
<keyword evidence="3" id="KW-0862">Zinc</keyword>
<evidence type="ECO:0000313" key="5">
    <source>
        <dbReference type="EMBL" id="XBM48825.1"/>
    </source>
</evidence>
<dbReference type="RefSeq" id="WP_348788746.1">
    <property type="nucleotide sequence ID" value="NZ_CP157390.1"/>
</dbReference>
<feature type="domain" description="CHY-type" evidence="4">
    <location>
        <begin position="16"/>
        <end position="96"/>
    </location>
</feature>
<organism evidence="5">
    <name type="scientific">Leifsonia sp. NPDC080035</name>
    <dbReference type="NCBI Taxonomy" id="3143936"/>
    <lineage>
        <taxon>Bacteria</taxon>
        <taxon>Bacillati</taxon>
        <taxon>Actinomycetota</taxon>
        <taxon>Actinomycetes</taxon>
        <taxon>Micrococcales</taxon>
        <taxon>Microbacteriaceae</taxon>
        <taxon>Leifsonia</taxon>
    </lineage>
</organism>